<comment type="similarity">
    <text evidence="2">Belongs to the tectonin family.</text>
</comment>
<gene>
    <name evidence="3" type="ORF">PACLA_8A051415</name>
</gene>
<sequence length="120" mass="13066">MWVYMGKPFKWVSCGKFGCWAITSGGLAYFRVGVTGSNHGGDSWVNTGGSFKQLDTGVRGEVYAVDDAGQVYTREGVTENLPYGTKWSKFGNMLFSHVSVGEKSVVAAASNGYDYWLDIP</sequence>
<organism evidence="3 4">
    <name type="scientific">Paramuricea clavata</name>
    <name type="common">Red gorgonian</name>
    <name type="synonym">Violescent sea-whip</name>
    <dbReference type="NCBI Taxonomy" id="317549"/>
    <lineage>
        <taxon>Eukaryota</taxon>
        <taxon>Metazoa</taxon>
        <taxon>Cnidaria</taxon>
        <taxon>Anthozoa</taxon>
        <taxon>Octocorallia</taxon>
        <taxon>Malacalcyonacea</taxon>
        <taxon>Plexauridae</taxon>
        <taxon>Paramuricea</taxon>
    </lineage>
</organism>
<evidence type="ECO:0000313" key="4">
    <source>
        <dbReference type="Proteomes" id="UP001152795"/>
    </source>
</evidence>
<dbReference type="Pfam" id="PF19193">
    <property type="entry name" value="Tectonin"/>
    <property type="match status" value="1"/>
</dbReference>
<accession>A0A6S7IY57</accession>
<dbReference type="InterPro" id="IPR006624">
    <property type="entry name" value="Beta-propeller_rpt_TECPR"/>
</dbReference>
<dbReference type="EMBL" id="CACRXK020013023">
    <property type="protein sequence ID" value="CAB4024415.1"/>
    <property type="molecule type" value="Genomic_DNA"/>
</dbReference>
<comment type="caution">
    <text evidence="3">The sequence shown here is derived from an EMBL/GenBank/DDBJ whole genome shotgun (WGS) entry which is preliminary data.</text>
</comment>
<proteinExistence type="inferred from homology"/>
<dbReference type="PANTHER" id="PTHR23250:SF3">
    <property type="entry name" value="FISH-EGG LECTIN-LIKE ISOFORM X1-RELATED"/>
    <property type="match status" value="1"/>
</dbReference>
<keyword evidence="4" id="KW-1185">Reference proteome</keyword>
<dbReference type="GO" id="GO:0030246">
    <property type="term" value="F:carbohydrate binding"/>
    <property type="evidence" value="ECO:0007669"/>
    <property type="project" value="UniProtKB-KW"/>
</dbReference>
<evidence type="ECO:0000256" key="2">
    <source>
        <dbReference type="ARBA" id="ARBA00038331"/>
    </source>
</evidence>
<name>A0A6S7IY57_PARCT</name>
<evidence type="ECO:0000256" key="1">
    <source>
        <dbReference type="ARBA" id="ARBA00022734"/>
    </source>
</evidence>
<keyword evidence="1" id="KW-0430">Lectin</keyword>
<dbReference type="Proteomes" id="UP001152795">
    <property type="component" value="Unassembled WGS sequence"/>
</dbReference>
<evidence type="ECO:0000313" key="3">
    <source>
        <dbReference type="EMBL" id="CAB4024415.1"/>
    </source>
</evidence>
<protein>
    <submittedName>
        <fullName evidence="3">Uncharacterized protein</fullName>
    </submittedName>
</protein>
<dbReference type="InterPro" id="IPR051513">
    <property type="entry name" value="Tectonin_beta-prop"/>
</dbReference>
<dbReference type="PANTHER" id="PTHR23250">
    <property type="entry name" value="DYSFERLIN-RELATED"/>
    <property type="match status" value="1"/>
</dbReference>
<dbReference type="AlphaFoldDB" id="A0A6S7IY57"/>
<dbReference type="OrthoDB" id="72441at2759"/>
<dbReference type="SMART" id="SM00706">
    <property type="entry name" value="TECPR"/>
    <property type="match status" value="2"/>
</dbReference>
<reference evidence="3" key="1">
    <citation type="submission" date="2020-04" db="EMBL/GenBank/DDBJ databases">
        <authorList>
            <person name="Alioto T."/>
            <person name="Alioto T."/>
            <person name="Gomez Garrido J."/>
        </authorList>
    </citation>
    <scope>NUCLEOTIDE SEQUENCE</scope>
    <source>
        <strain evidence="3">A484AB</strain>
    </source>
</reference>